<evidence type="ECO:0000256" key="2">
    <source>
        <dbReference type="ARBA" id="ARBA00009773"/>
    </source>
</evidence>
<feature type="transmembrane region" description="Helical" evidence="6">
    <location>
        <begin position="281"/>
        <end position="303"/>
    </location>
</feature>
<organism evidence="7 8">
    <name type="scientific">Sphingomonas olei</name>
    <dbReference type="NCBI Taxonomy" id="1886787"/>
    <lineage>
        <taxon>Bacteria</taxon>
        <taxon>Pseudomonadati</taxon>
        <taxon>Pseudomonadota</taxon>
        <taxon>Alphaproteobacteria</taxon>
        <taxon>Sphingomonadales</taxon>
        <taxon>Sphingomonadaceae</taxon>
        <taxon>Sphingomonas</taxon>
    </lineage>
</organism>
<keyword evidence="5 6" id="KW-0472">Membrane</keyword>
<accession>A0ABY2QK63</accession>
<evidence type="ECO:0000256" key="6">
    <source>
        <dbReference type="SAM" id="Phobius"/>
    </source>
</evidence>
<feature type="transmembrane region" description="Helical" evidence="6">
    <location>
        <begin position="7"/>
        <end position="28"/>
    </location>
</feature>
<dbReference type="PANTHER" id="PTHR21716:SF62">
    <property type="entry name" value="TRANSPORT PROTEIN YDBI-RELATED"/>
    <property type="match status" value="1"/>
</dbReference>
<keyword evidence="4 6" id="KW-1133">Transmembrane helix</keyword>
<feature type="transmembrane region" description="Helical" evidence="6">
    <location>
        <begin position="34"/>
        <end position="52"/>
    </location>
</feature>
<reference evidence="7 8" key="1">
    <citation type="submission" date="2019-04" db="EMBL/GenBank/DDBJ databases">
        <title>Microbes associate with the intestines of laboratory mice.</title>
        <authorList>
            <person name="Navarre W."/>
            <person name="Wong E."/>
            <person name="Huang K.C."/>
            <person name="Tropini C."/>
            <person name="Ng K."/>
            <person name="Yu B."/>
        </authorList>
    </citation>
    <scope>NUCLEOTIDE SEQUENCE [LARGE SCALE GENOMIC DNA]</scope>
    <source>
        <strain evidence="7 8">NM83_B4-11</strain>
    </source>
</reference>
<dbReference type="RefSeq" id="WP_136450643.1">
    <property type="nucleotide sequence ID" value="NZ_SSTI01000002.1"/>
</dbReference>
<feature type="transmembrane region" description="Helical" evidence="6">
    <location>
        <begin position="200"/>
        <end position="229"/>
    </location>
</feature>
<keyword evidence="3 6" id="KW-0812">Transmembrane</keyword>
<comment type="similarity">
    <text evidence="2">Belongs to the autoinducer-2 exporter (AI-2E) (TC 2.A.86) family.</text>
</comment>
<protein>
    <submittedName>
        <fullName evidence="7">AI-2E family transporter</fullName>
    </submittedName>
</protein>
<sequence length="349" mass="35944">MQIDREAIADFALKTIVAIGLVSLALLVWKLRDAVLLVFAAVITAVILRAFARALQRVVPMGDGIALSLATVIIAVVVIGAVGLFGQEVSTQISALANMLPGAWDTLVDTVGAERLDQLVDRFMPEGATIASIAQSVISVVVSAASGLALAVLGGIYLALSPDTYRRGALRLLPASAQRRATRAIDQTGDSLRAWLIGQILLMLLVGVVTGVGLSVIGVPSAFALGLIAGLLEFVPLIGPIAAAIPGVLIALTMGIETAALSAGFYLVVQQSEGNILEPLVMRKSVSIPPAITLFAIFLFGALFGPLGVLLGGPLTVAAFVMVRVLWLNDDLSGGRQAKASDPAADGAA</sequence>
<feature type="transmembrane region" description="Helical" evidence="6">
    <location>
        <begin position="241"/>
        <end position="269"/>
    </location>
</feature>
<feature type="transmembrane region" description="Helical" evidence="6">
    <location>
        <begin position="64"/>
        <end position="86"/>
    </location>
</feature>
<evidence type="ECO:0000256" key="3">
    <source>
        <dbReference type="ARBA" id="ARBA00022692"/>
    </source>
</evidence>
<comment type="caution">
    <text evidence="7">The sequence shown here is derived from an EMBL/GenBank/DDBJ whole genome shotgun (WGS) entry which is preliminary data.</text>
</comment>
<dbReference type="Proteomes" id="UP000308038">
    <property type="component" value="Unassembled WGS sequence"/>
</dbReference>
<dbReference type="EMBL" id="SSTI01000002">
    <property type="protein sequence ID" value="THG41414.1"/>
    <property type="molecule type" value="Genomic_DNA"/>
</dbReference>
<proteinExistence type="inferred from homology"/>
<feature type="transmembrane region" description="Helical" evidence="6">
    <location>
        <begin position="133"/>
        <end position="160"/>
    </location>
</feature>
<dbReference type="PANTHER" id="PTHR21716">
    <property type="entry name" value="TRANSMEMBRANE PROTEIN"/>
    <property type="match status" value="1"/>
</dbReference>
<comment type="subcellular location">
    <subcellularLocation>
        <location evidence="1">Membrane</location>
        <topology evidence="1">Multi-pass membrane protein</topology>
    </subcellularLocation>
</comment>
<evidence type="ECO:0000256" key="1">
    <source>
        <dbReference type="ARBA" id="ARBA00004141"/>
    </source>
</evidence>
<dbReference type="InterPro" id="IPR002549">
    <property type="entry name" value="AI-2E-like"/>
</dbReference>
<evidence type="ECO:0000256" key="5">
    <source>
        <dbReference type="ARBA" id="ARBA00023136"/>
    </source>
</evidence>
<evidence type="ECO:0000256" key="4">
    <source>
        <dbReference type="ARBA" id="ARBA00022989"/>
    </source>
</evidence>
<keyword evidence="8" id="KW-1185">Reference proteome</keyword>
<name>A0ABY2QK63_9SPHN</name>
<evidence type="ECO:0000313" key="8">
    <source>
        <dbReference type="Proteomes" id="UP000308038"/>
    </source>
</evidence>
<gene>
    <name evidence="7" type="ORF">E5988_02480</name>
</gene>
<dbReference type="Pfam" id="PF01594">
    <property type="entry name" value="AI-2E_transport"/>
    <property type="match status" value="1"/>
</dbReference>
<evidence type="ECO:0000313" key="7">
    <source>
        <dbReference type="EMBL" id="THG41414.1"/>
    </source>
</evidence>